<name>A0A0F9D800_9ZZZZ</name>
<feature type="compositionally biased region" description="Polar residues" evidence="1">
    <location>
        <begin position="183"/>
        <end position="205"/>
    </location>
</feature>
<accession>A0A0F9D800</accession>
<feature type="region of interest" description="Disordered" evidence="1">
    <location>
        <begin position="88"/>
        <end position="205"/>
    </location>
</feature>
<evidence type="ECO:0000256" key="1">
    <source>
        <dbReference type="SAM" id="MobiDB-lite"/>
    </source>
</evidence>
<organism evidence="2">
    <name type="scientific">marine sediment metagenome</name>
    <dbReference type="NCBI Taxonomy" id="412755"/>
    <lineage>
        <taxon>unclassified sequences</taxon>
        <taxon>metagenomes</taxon>
        <taxon>ecological metagenomes</taxon>
    </lineage>
</organism>
<gene>
    <name evidence="2" type="ORF">LCGC14_2311750</name>
</gene>
<sequence length="283" mass="31594">RIPVLLQIPAAVRFVSLEPLLSDLDLLKYLPNNKFGGKNHDRPGNGVSSTSGNRDVFCGQARTNLETPGNDRRWPNCTCIREEITKSSSGRKESVNISNSDVHRKCEKDESLRSQDSMDGDQSIRYSSRNGNESQGRKQIQQSSIKSGNADAQRECTSQFQGVAEEEESPERREECHGKTEQRTSTGNPPIMQPRTNTPEQNSKNVQDNSIRCVMHPLQEKLGSHNREGISWVIIGGLSLPGGKIKPPKPEWVASILEQCDEAGVPVFIKENAQYPEIRQEFP</sequence>
<dbReference type="AlphaFoldDB" id="A0A0F9D800"/>
<evidence type="ECO:0008006" key="3">
    <source>
        <dbReference type="Google" id="ProtNLM"/>
    </source>
</evidence>
<evidence type="ECO:0000313" key="2">
    <source>
        <dbReference type="EMBL" id="KKL49811.1"/>
    </source>
</evidence>
<feature type="compositionally biased region" description="Polar residues" evidence="1">
    <location>
        <begin position="124"/>
        <end position="147"/>
    </location>
</feature>
<feature type="compositionally biased region" description="Basic and acidic residues" evidence="1">
    <location>
        <begin position="101"/>
        <end position="113"/>
    </location>
</feature>
<comment type="caution">
    <text evidence="2">The sequence shown here is derived from an EMBL/GenBank/DDBJ whole genome shotgun (WGS) entry which is preliminary data.</text>
</comment>
<feature type="non-terminal residue" evidence="2">
    <location>
        <position position="1"/>
    </location>
</feature>
<reference evidence="2" key="1">
    <citation type="journal article" date="2015" name="Nature">
        <title>Complex archaea that bridge the gap between prokaryotes and eukaryotes.</title>
        <authorList>
            <person name="Spang A."/>
            <person name="Saw J.H."/>
            <person name="Jorgensen S.L."/>
            <person name="Zaremba-Niedzwiedzka K."/>
            <person name="Martijn J."/>
            <person name="Lind A.E."/>
            <person name="van Eijk R."/>
            <person name="Schleper C."/>
            <person name="Guy L."/>
            <person name="Ettema T.J."/>
        </authorList>
    </citation>
    <scope>NUCLEOTIDE SEQUENCE</scope>
</reference>
<dbReference type="InterPro" id="IPR011101">
    <property type="entry name" value="DUF5131"/>
</dbReference>
<protein>
    <recommendedName>
        <fullName evidence="3">DUF5131 family protein</fullName>
    </recommendedName>
</protein>
<feature type="region of interest" description="Disordered" evidence="1">
    <location>
        <begin position="35"/>
        <end position="54"/>
    </location>
</feature>
<proteinExistence type="predicted"/>
<feature type="compositionally biased region" description="Basic and acidic residues" evidence="1">
    <location>
        <begin position="170"/>
        <end position="182"/>
    </location>
</feature>
<dbReference type="EMBL" id="LAZR01032826">
    <property type="protein sequence ID" value="KKL49811.1"/>
    <property type="molecule type" value="Genomic_DNA"/>
</dbReference>
<dbReference type="Pfam" id="PF07505">
    <property type="entry name" value="DUF5131"/>
    <property type="match status" value="1"/>
</dbReference>